<name>A0A1B7SP83_9ASCO</name>
<feature type="compositionally biased region" description="Low complexity" evidence="1">
    <location>
        <begin position="51"/>
        <end position="60"/>
    </location>
</feature>
<gene>
    <name evidence="3" type="ORF">OGATHE_005243</name>
</gene>
<feature type="transmembrane region" description="Helical" evidence="2">
    <location>
        <begin position="116"/>
        <end position="141"/>
    </location>
</feature>
<feature type="transmembrane region" description="Helical" evidence="2">
    <location>
        <begin position="161"/>
        <end position="180"/>
    </location>
</feature>
<evidence type="ECO:0000256" key="1">
    <source>
        <dbReference type="SAM" id="MobiDB-lite"/>
    </source>
</evidence>
<dbReference type="EMBL" id="JAEUBD010001468">
    <property type="protein sequence ID" value="KAH3660911.1"/>
    <property type="molecule type" value="Genomic_DNA"/>
</dbReference>
<keyword evidence="2" id="KW-1133">Transmembrane helix</keyword>
<dbReference type="PANTHER" id="PTHR12822:SF2">
    <property type="entry name" value="PROTEIN YIPF"/>
    <property type="match status" value="1"/>
</dbReference>
<dbReference type="AlphaFoldDB" id="A0A1B7SP83"/>
<reference evidence="3" key="2">
    <citation type="submission" date="2021-01" db="EMBL/GenBank/DDBJ databases">
        <authorList>
            <person name="Schikora-Tamarit M.A."/>
        </authorList>
    </citation>
    <scope>NUCLEOTIDE SEQUENCE</scope>
    <source>
        <strain evidence="3">NCAIM Y.01608</strain>
    </source>
</reference>
<evidence type="ECO:0000313" key="3">
    <source>
        <dbReference type="EMBL" id="KAH3660911.1"/>
    </source>
</evidence>
<sequence>MSNYTSLKPQPPVPEPFEDDDVFIQPDSGVSEVHEADLGSPANPKPTLAPSTANTTFSSSKSKKTYSGGIFTLNYYRQFFDLESSDFFRNCYRSLNPLVRLPEEEFREVGDLYGSVWITATLVYLLFFCNSFAELLSEWFLHNDKLGINYFKMIITSINLLYGYIAIIPALLYLALRFYFKVVLLIPLTKLISIYSYSNIMWIPAALLSIFRGLLINHHVLDTALKWSCIGIGAILSGWSIVVKISQYFGTIFGQEDKKFSMLVLGLLILAHVGFSLGVKMCFFGDL</sequence>
<dbReference type="GO" id="GO:0016192">
    <property type="term" value="P:vesicle-mediated transport"/>
    <property type="evidence" value="ECO:0007669"/>
    <property type="project" value="InterPro"/>
</dbReference>
<dbReference type="GO" id="GO:0005794">
    <property type="term" value="C:Golgi apparatus"/>
    <property type="evidence" value="ECO:0007669"/>
    <property type="project" value="InterPro"/>
</dbReference>
<protein>
    <submittedName>
        <fullName evidence="3">Uncharacterized protein</fullName>
    </submittedName>
</protein>
<evidence type="ECO:0000256" key="2">
    <source>
        <dbReference type="SAM" id="Phobius"/>
    </source>
</evidence>
<evidence type="ECO:0000313" key="4">
    <source>
        <dbReference type="Proteomes" id="UP000788993"/>
    </source>
</evidence>
<proteinExistence type="predicted"/>
<keyword evidence="4" id="KW-1185">Reference proteome</keyword>
<dbReference type="PANTHER" id="PTHR12822">
    <property type="entry name" value="PROTEIN YIPF"/>
    <property type="match status" value="1"/>
</dbReference>
<feature type="transmembrane region" description="Helical" evidence="2">
    <location>
        <begin position="262"/>
        <end position="283"/>
    </location>
</feature>
<feature type="region of interest" description="Disordered" evidence="1">
    <location>
        <begin position="1"/>
        <end position="64"/>
    </location>
</feature>
<dbReference type="OrthoDB" id="10256463at2759"/>
<dbReference type="RefSeq" id="XP_018212968.1">
    <property type="nucleotide sequence ID" value="XM_018357037.1"/>
</dbReference>
<organism evidence="3 4">
    <name type="scientific">Ogataea polymorpha</name>
    <dbReference type="NCBI Taxonomy" id="460523"/>
    <lineage>
        <taxon>Eukaryota</taxon>
        <taxon>Fungi</taxon>
        <taxon>Dikarya</taxon>
        <taxon>Ascomycota</taxon>
        <taxon>Saccharomycotina</taxon>
        <taxon>Pichiomycetes</taxon>
        <taxon>Pichiales</taxon>
        <taxon>Pichiaceae</taxon>
        <taxon>Ogataea</taxon>
    </lineage>
</organism>
<keyword evidence="2" id="KW-0472">Membrane</keyword>
<dbReference type="GO" id="GO:0031267">
    <property type="term" value="F:small GTPase binding"/>
    <property type="evidence" value="ECO:0007669"/>
    <property type="project" value="InterPro"/>
</dbReference>
<dbReference type="Proteomes" id="UP000788993">
    <property type="component" value="Unassembled WGS sequence"/>
</dbReference>
<reference evidence="3" key="1">
    <citation type="journal article" date="2021" name="Open Biol.">
        <title>Shared evolutionary footprints suggest mitochondrial oxidative damage underlies multiple complex I losses in fungi.</title>
        <authorList>
            <person name="Schikora-Tamarit M.A."/>
            <person name="Marcet-Houben M."/>
            <person name="Nosek J."/>
            <person name="Gabaldon T."/>
        </authorList>
    </citation>
    <scope>NUCLEOTIDE SEQUENCE</scope>
    <source>
        <strain evidence="3">NCAIM Y.01608</strain>
    </source>
</reference>
<comment type="caution">
    <text evidence="3">The sequence shown here is derived from an EMBL/GenBank/DDBJ whole genome shotgun (WGS) entry which is preliminary data.</text>
</comment>
<feature type="transmembrane region" description="Helical" evidence="2">
    <location>
        <begin position="192"/>
        <end position="211"/>
    </location>
</feature>
<keyword evidence="2" id="KW-0812">Transmembrane</keyword>
<feature type="transmembrane region" description="Helical" evidence="2">
    <location>
        <begin position="223"/>
        <end position="242"/>
    </location>
</feature>
<dbReference type="InterPro" id="IPR039765">
    <property type="entry name" value="Yip5/YIPF1/YIPF2"/>
</dbReference>
<accession>A0A1B7SP83</accession>